<dbReference type="PANTHER" id="PTHR34220:SF7">
    <property type="entry name" value="SENSOR HISTIDINE KINASE YPDA"/>
    <property type="match status" value="1"/>
</dbReference>
<feature type="transmembrane region" description="Helical" evidence="1">
    <location>
        <begin position="279"/>
        <end position="298"/>
    </location>
</feature>
<keyword evidence="1" id="KW-0812">Transmembrane</keyword>
<dbReference type="EMBL" id="CP063304">
    <property type="protein sequence ID" value="QOV18633.1"/>
    <property type="molecule type" value="Genomic_DNA"/>
</dbReference>
<dbReference type="Pfam" id="PF06580">
    <property type="entry name" value="His_kinase"/>
    <property type="match status" value="1"/>
</dbReference>
<keyword evidence="3" id="KW-0808">Transferase</keyword>
<reference evidence="3 4" key="1">
    <citation type="submission" date="2020-10" db="EMBL/GenBank/DDBJ databases">
        <title>Blautia liquoris sp.nov., isolated from the mud in a fermentation cellar used for the production of Chinese strong-flavoured liquor.</title>
        <authorList>
            <person name="Lu L."/>
        </authorList>
    </citation>
    <scope>NUCLEOTIDE SEQUENCE [LARGE SCALE GENOMIC DNA]</scope>
    <source>
        <strain evidence="3 4">LZLJ-3</strain>
    </source>
</reference>
<dbReference type="Gene3D" id="3.30.565.10">
    <property type="entry name" value="Histidine kinase-like ATPase, C-terminal domain"/>
    <property type="match status" value="1"/>
</dbReference>
<dbReference type="SUPFAM" id="SSF55874">
    <property type="entry name" value="ATPase domain of HSP90 chaperone/DNA topoisomerase II/histidine kinase"/>
    <property type="match status" value="1"/>
</dbReference>
<feature type="transmembrane region" description="Helical" evidence="1">
    <location>
        <begin position="18"/>
        <end position="39"/>
    </location>
</feature>
<dbReference type="InterPro" id="IPR010559">
    <property type="entry name" value="Sig_transdc_His_kin_internal"/>
</dbReference>
<keyword evidence="4" id="KW-1185">Reference proteome</keyword>
<evidence type="ECO:0000259" key="2">
    <source>
        <dbReference type="Pfam" id="PF06580"/>
    </source>
</evidence>
<dbReference type="InterPro" id="IPR050640">
    <property type="entry name" value="Bact_2-comp_sensor_kinase"/>
</dbReference>
<dbReference type="GO" id="GO:0000155">
    <property type="term" value="F:phosphorelay sensor kinase activity"/>
    <property type="evidence" value="ECO:0007669"/>
    <property type="project" value="InterPro"/>
</dbReference>
<gene>
    <name evidence="3" type="ORF">INP51_11540</name>
</gene>
<keyword evidence="1" id="KW-0472">Membrane</keyword>
<proteinExistence type="predicted"/>
<evidence type="ECO:0000313" key="3">
    <source>
        <dbReference type="EMBL" id="QOV18633.1"/>
    </source>
</evidence>
<keyword evidence="1" id="KW-1133">Transmembrane helix</keyword>
<evidence type="ECO:0000256" key="1">
    <source>
        <dbReference type="SAM" id="Phobius"/>
    </source>
</evidence>
<dbReference type="AlphaFoldDB" id="A0A7M2RE80"/>
<keyword evidence="3" id="KW-0418">Kinase</keyword>
<name>A0A7M2RE80_9FIRM</name>
<dbReference type="PANTHER" id="PTHR34220">
    <property type="entry name" value="SENSOR HISTIDINE KINASE YPDA"/>
    <property type="match status" value="1"/>
</dbReference>
<protein>
    <submittedName>
        <fullName evidence="3">Histidine kinase</fullName>
    </submittedName>
</protein>
<dbReference type="InterPro" id="IPR036890">
    <property type="entry name" value="HATPase_C_sf"/>
</dbReference>
<dbReference type="RefSeq" id="WP_193734995.1">
    <property type="nucleotide sequence ID" value="NZ_CP063304.1"/>
</dbReference>
<feature type="domain" description="Signal transduction histidine kinase internal region" evidence="2">
    <location>
        <begin position="378"/>
        <end position="455"/>
    </location>
</feature>
<dbReference type="Gene3D" id="6.10.340.10">
    <property type="match status" value="1"/>
</dbReference>
<organism evidence="3 4">
    <name type="scientific">Blautia liquoris</name>
    <dbReference type="NCBI Taxonomy" id="2779518"/>
    <lineage>
        <taxon>Bacteria</taxon>
        <taxon>Bacillati</taxon>
        <taxon>Bacillota</taxon>
        <taxon>Clostridia</taxon>
        <taxon>Lachnospirales</taxon>
        <taxon>Lachnospiraceae</taxon>
        <taxon>Blautia</taxon>
    </lineage>
</organism>
<evidence type="ECO:0000313" key="4">
    <source>
        <dbReference type="Proteomes" id="UP000593601"/>
    </source>
</evidence>
<dbReference type="GO" id="GO:0016020">
    <property type="term" value="C:membrane"/>
    <property type="evidence" value="ECO:0007669"/>
    <property type="project" value="InterPro"/>
</dbReference>
<dbReference type="Proteomes" id="UP000593601">
    <property type="component" value="Chromosome"/>
</dbReference>
<accession>A0A7M2RE80</accession>
<dbReference type="KEGG" id="bliq:INP51_11540"/>
<sequence>MKKEKKTILISLSKHFKIVIILFSICTIIISLYSTLRYFKFQNAYIEKSLDYYSNQLVKSVTEAYTSYENISYNIAYSKNVHDYLTSTTSGDSYTSYQSLRDQLSNARMLSPYIVDIALYGNDRRFVSLCGAIENYEDMAKSISDTHFSFRSLGIAQINMAKCHIMSIPIYSLEGNQDNYLGLLFLSIDVNSLLDNNINSNNNQYNPQIIFTHEDQLIYGSKSIYHSLETKNTPPKKETSLDRKYVINEYTIPNINHTLYVLINKSIANKQLYEISRQLLLYMISLSFIFFLLLFTLYHPLIRSLNQLTSYMKTIAEGDRRIYRKGYVIKQGIIASTEIYDIQRAFKNMIEQTELLNRKIFDTYTRMYELEDNARKTEIAFLRSQINPHFLYNTLTMICGMAAENDTGKIISITEALSRIYRYSIKGTEKVPLKEEMEIVKNYLMIQKERFGDRFQIEYSFSESSLYCMIPRMIIQPIVENAIVHGLEKSLEPGRLLIGAGLNPNYGYLAIWIYDNGVGMSSQKLESLREKIASSQINNSKNNGEYKIAKDAPISDSIGLLNVNSRMVLYYGTNYTLLLDSEEGVGTNVQIRVPYEMMLGSKVI</sequence>